<dbReference type="RefSeq" id="XP_017781032.1">
    <property type="nucleotide sequence ID" value="XM_017925543.1"/>
</dbReference>
<sequence length="256" mass="29718">MASSTGRSKGVCVNYKQQGKSRMFSKSCQKRDPMVRTQTCYNCHREFDLSSRPPIILSSCIHTVCQQCIRETGDKIECNQCHQWSDVKSTKINYYLVGQMYFTKSHQLSDMSNIAFLPAGASIQTFNPQKESNSKNVFNRCSYMKCKNEATLKCNDCSNKYCRNCSEMMHQTTSFKHHIITKDSLNICQQHPGFVEEFCCSDCLTFHCSYCIISNHNGHKIRQINKLDKEDRPRLQDLLNKLNRRLDKMMESHKID</sequence>
<evidence type="ECO:0000259" key="5">
    <source>
        <dbReference type="PROSITE" id="PS50089"/>
    </source>
</evidence>
<evidence type="ECO:0000256" key="3">
    <source>
        <dbReference type="ARBA" id="ARBA00022833"/>
    </source>
</evidence>
<dbReference type="PROSITE" id="PS50089">
    <property type="entry name" value="ZF_RING_2"/>
    <property type="match status" value="1"/>
</dbReference>
<keyword evidence="2 4" id="KW-0863">Zinc-finger</keyword>
<dbReference type="Pfam" id="PF22586">
    <property type="entry name" value="ANCHR-like_BBOX"/>
    <property type="match status" value="1"/>
</dbReference>
<evidence type="ECO:0000256" key="1">
    <source>
        <dbReference type="ARBA" id="ARBA00022723"/>
    </source>
</evidence>
<evidence type="ECO:0000313" key="6">
    <source>
        <dbReference type="Proteomes" id="UP000695000"/>
    </source>
</evidence>
<evidence type="ECO:0000256" key="2">
    <source>
        <dbReference type="ARBA" id="ARBA00022771"/>
    </source>
</evidence>
<dbReference type="GeneID" id="108565877"/>
<dbReference type="Proteomes" id="UP000695000">
    <property type="component" value="Unplaced"/>
</dbReference>
<dbReference type="Gene3D" id="3.30.160.60">
    <property type="entry name" value="Classic Zinc Finger"/>
    <property type="match status" value="1"/>
</dbReference>
<dbReference type="PANTHER" id="PTHR25462">
    <property type="entry name" value="BONUS, ISOFORM C-RELATED"/>
    <property type="match status" value="1"/>
</dbReference>
<accession>A0ABM1N2I2</accession>
<dbReference type="PROSITE" id="PS00518">
    <property type="entry name" value="ZF_RING_1"/>
    <property type="match status" value="1"/>
</dbReference>
<dbReference type="SUPFAM" id="SSF57845">
    <property type="entry name" value="B-box zinc-binding domain"/>
    <property type="match status" value="1"/>
</dbReference>
<proteinExistence type="predicted"/>
<dbReference type="InterPro" id="IPR001841">
    <property type="entry name" value="Znf_RING"/>
</dbReference>
<organism evidence="6 7">
    <name type="scientific">Nicrophorus vespilloides</name>
    <name type="common">Boreal carrion beetle</name>
    <dbReference type="NCBI Taxonomy" id="110193"/>
    <lineage>
        <taxon>Eukaryota</taxon>
        <taxon>Metazoa</taxon>
        <taxon>Ecdysozoa</taxon>
        <taxon>Arthropoda</taxon>
        <taxon>Hexapoda</taxon>
        <taxon>Insecta</taxon>
        <taxon>Pterygota</taxon>
        <taxon>Neoptera</taxon>
        <taxon>Endopterygota</taxon>
        <taxon>Coleoptera</taxon>
        <taxon>Polyphaga</taxon>
        <taxon>Staphyliniformia</taxon>
        <taxon>Silphidae</taxon>
        <taxon>Nicrophorinae</taxon>
        <taxon>Nicrophorus</taxon>
    </lineage>
</organism>
<gene>
    <name evidence="7" type="primary">LOC108565877</name>
</gene>
<evidence type="ECO:0000313" key="7">
    <source>
        <dbReference type="RefSeq" id="XP_017781032.1"/>
    </source>
</evidence>
<dbReference type="InterPro" id="IPR047153">
    <property type="entry name" value="TRIM45/56/19-like"/>
</dbReference>
<name>A0ABM1N2I2_NICVS</name>
<dbReference type="InterPro" id="IPR017907">
    <property type="entry name" value="Znf_RING_CS"/>
</dbReference>
<dbReference type="PANTHER" id="PTHR25462:SF296">
    <property type="entry name" value="MEIOTIC P26, ISOFORM F"/>
    <property type="match status" value="1"/>
</dbReference>
<evidence type="ECO:0000256" key="4">
    <source>
        <dbReference type="PROSITE-ProRule" id="PRU00175"/>
    </source>
</evidence>
<keyword evidence="6" id="KW-1185">Reference proteome</keyword>
<reference evidence="7" key="1">
    <citation type="submission" date="2025-08" db="UniProtKB">
        <authorList>
            <consortium name="RefSeq"/>
        </authorList>
    </citation>
    <scope>IDENTIFICATION</scope>
    <source>
        <tissue evidence="7">Whole Larva</tissue>
    </source>
</reference>
<keyword evidence="1" id="KW-0479">Metal-binding</keyword>
<keyword evidence="3" id="KW-0862">Zinc</keyword>
<feature type="domain" description="RING-type" evidence="5">
    <location>
        <begin position="40"/>
        <end position="82"/>
    </location>
</feature>
<protein>
    <submittedName>
        <fullName evidence="7">E3 ubiquitin-protein ligase TRIM56-like</fullName>
    </submittedName>
</protein>